<keyword evidence="1" id="KW-0472">Membrane</keyword>
<organism evidence="2 3">
    <name type="scientific">Candidatus Faecenecus gallistercoris</name>
    <dbReference type="NCBI Taxonomy" id="2840793"/>
    <lineage>
        <taxon>Bacteria</taxon>
        <taxon>Bacillati</taxon>
        <taxon>Bacillota</taxon>
        <taxon>Bacillota incertae sedis</taxon>
        <taxon>Candidatus Faecenecus</taxon>
    </lineage>
</organism>
<sequence>MNKKLTKGIAVFLTFIMVFSFVAMIVAYFM</sequence>
<dbReference type="NCBIfam" id="TIGR04207">
    <property type="entry name" value="halo_sig_pep"/>
    <property type="match status" value="1"/>
</dbReference>
<name>A0A9D0Z0E4_9FIRM</name>
<evidence type="ECO:0000313" key="3">
    <source>
        <dbReference type="Proteomes" id="UP000886725"/>
    </source>
</evidence>
<dbReference type="InterPro" id="IPR026452">
    <property type="entry name" value="Surf_glycop_sig_pep"/>
</dbReference>
<gene>
    <name evidence="2" type="ORF">IAC85_03355</name>
</gene>
<dbReference type="EMBL" id="DVFU01000064">
    <property type="protein sequence ID" value="HIQ64756.1"/>
    <property type="molecule type" value="Genomic_DNA"/>
</dbReference>
<keyword evidence="1" id="KW-1133">Transmembrane helix</keyword>
<dbReference type="AlphaFoldDB" id="A0A9D0Z0E4"/>
<keyword evidence="1" id="KW-0812">Transmembrane</keyword>
<reference evidence="2" key="1">
    <citation type="submission" date="2020-10" db="EMBL/GenBank/DDBJ databases">
        <authorList>
            <person name="Gilroy R."/>
        </authorList>
    </citation>
    <scope>NUCLEOTIDE SEQUENCE</scope>
    <source>
        <strain evidence="2">CHK165-10780</strain>
    </source>
</reference>
<proteinExistence type="predicted"/>
<comment type="caution">
    <text evidence="2">The sequence shown here is derived from an EMBL/GenBank/DDBJ whole genome shotgun (WGS) entry which is preliminary data.</text>
</comment>
<accession>A0A9D0Z0E4</accession>
<protein>
    <submittedName>
        <fullName evidence="2">Surface glycoprotein</fullName>
    </submittedName>
</protein>
<evidence type="ECO:0000313" key="2">
    <source>
        <dbReference type="EMBL" id="HIQ64756.1"/>
    </source>
</evidence>
<evidence type="ECO:0000256" key="1">
    <source>
        <dbReference type="SAM" id="Phobius"/>
    </source>
</evidence>
<feature type="transmembrane region" description="Helical" evidence="1">
    <location>
        <begin position="9"/>
        <end position="29"/>
    </location>
</feature>
<reference evidence="2" key="2">
    <citation type="journal article" date="2021" name="PeerJ">
        <title>Extensive microbial diversity within the chicken gut microbiome revealed by metagenomics and culture.</title>
        <authorList>
            <person name="Gilroy R."/>
            <person name="Ravi A."/>
            <person name="Getino M."/>
            <person name="Pursley I."/>
            <person name="Horton D.L."/>
            <person name="Alikhan N.F."/>
            <person name="Baker D."/>
            <person name="Gharbi K."/>
            <person name="Hall N."/>
            <person name="Watson M."/>
            <person name="Adriaenssens E.M."/>
            <person name="Foster-Nyarko E."/>
            <person name="Jarju S."/>
            <person name="Secka A."/>
            <person name="Antonio M."/>
            <person name="Oren A."/>
            <person name="Chaudhuri R.R."/>
            <person name="La Ragione R."/>
            <person name="Hildebrand F."/>
            <person name="Pallen M.J."/>
        </authorList>
    </citation>
    <scope>NUCLEOTIDE SEQUENCE</scope>
    <source>
        <strain evidence="2">CHK165-10780</strain>
    </source>
</reference>
<dbReference type="Proteomes" id="UP000886725">
    <property type="component" value="Unassembled WGS sequence"/>
</dbReference>